<feature type="transmembrane region" description="Helical" evidence="4">
    <location>
        <begin position="1181"/>
        <end position="1200"/>
    </location>
</feature>
<keyword evidence="6" id="KW-1185">Reference proteome</keyword>
<dbReference type="PROSITE" id="PS00122">
    <property type="entry name" value="CARBOXYLESTERASE_B_1"/>
    <property type="match status" value="3"/>
</dbReference>
<feature type="transmembrane region" description="Helical" evidence="4">
    <location>
        <begin position="7"/>
        <end position="25"/>
    </location>
</feature>
<keyword evidence="4" id="KW-0812">Transmembrane</keyword>
<keyword evidence="4" id="KW-1133">Transmembrane helix</keyword>
<organism evidence="6 7">
    <name type="scientific">Strongyloides stercoralis</name>
    <name type="common">Threadworm</name>
    <dbReference type="NCBI Taxonomy" id="6248"/>
    <lineage>
        <taxon>Eukaryota</taxon>
        <taxon>Metazoa</taxon>
        <taxon>Ecdysozoa</taxon>
        <taxon>Nematoda</taxon>
        <taxon>Chromadorea</taxon>
        <taxon>Rhabditida</taxon>
        <taxon>Tylenchina</taxon>
        <taxon>Panagrolaimomorpha</taxon>
        <taxon>Strongyloidoidea</taxon>
        <taxon>Strongyloididae</taxon>
        <taxon>Strongyloides</taxon>
    </lineage>
</organism>
<feature type="domain" description="Carboxylesterase type B" evidence="5">
    <location>
        <begin position="34"/>
        <end position="552"/>
    </location>
</feature>
<reference evidence="7" key="1">
    <citation type="submission" date="2024-02" db="UniProtKB">
        <authorList>
            <consortium name="WormBaseParasite"/>
        </authorList>
    </citation>
    <scope>IDENTIFICATION</scope>
</reference>
<dbReference type="GO" id="GO:0052689">
    <property type="term" value="F:carboxylic ester hydrolase activity"/>
    <property type="evidence" value="ECO:0007669"/>
    <property type="project" value="UniProtKB-KW"/>
</dbReference>
<evidence type="ECO:0000256" key="2">
    <source>
        <dbReference type="ARBA" id="ARBA00022487"/>
    </source>
</evidence>
<dbReference type="Pfam" id="PF00135">
    <property type="entry name" value="COesterase"/>
    <property type="match status" value="4"/>
</dbReference>
<proteinExistence type="inferred from homology"/>
<name>A0AAF5CYE8_STRER</name>
<feature type="domain" description="Carboxylesterase type B" evidence="5">
    <location>
        <begin position="627"/>
        <end position="947"/>
    </location>
</feature>
<dbReference type="SUPFAM" id="SSF53474">
    <property type="entry name" value="alpha/beta-Hydrolases"/>
    <property type="match status" value="4"/>
</dbReference>
<feature type="domain" description="Carboxylesterase type B" evidence="5">
    <location>
        <begin position="1761"/>
        <end position="2271"/>
    </location>
</feature>
<dbReference type="WBParaSite" id="TCONS_00003788.p1">
    <property type="protein sequence ID" value="TCONS_00003788.p1"/>
    <property type="gene ID" value="XLOC_000344"/>
</dbReference>
<evidence type="ECO:0000259" key="5">
    <source>
        <dbReference type="Pfam" id="PF00135"/>
    </source>
</evidence>
<keyword evidence="4" id="KW-0472">Membrane</keyword>
<feature type="transmembrane region" description="Helical" evidence="4">
    <location>
        <begin position="2343"/>
        <end position="2361"/>
    </location>
</feature>
<evidence type="ECO:0000313" key="6">
    <source>
        <dbReference type="Proteomes" id="UP000035681"/>
    </source>
</evidence>
<feature type="transmembrane region" description="Helical" evidence="4">
    <location>
        <begin position="1338"/>
        <end position="1356"/>
    </location>
</feature>
<keyword evidence="3" id="KW-0378">Hydrolase</keyword>
<accession>A0AAF5CYE8</accession>
<dbReference type="InterPro" id="IPR002018">
    <property type="entry name" value="CarbesteraseB"/>
</dbReference>
<evidence type="ECO:0000313" key="7">
    <source>
        <dbReference type="WBParaSite" id="TCONS_00003788.p1"/>
    </source>
</evidence>
<sequence length="2466" mass="285022">MIKFNQIYTIFILSSFLFFICYGNNNSNEDYYTIRKISNGFIKGRMSKGSKNETGYVFLGIPYAKPPLNELRFKKPLPPDNWNGIKSTKKLKKNCLWNSGETSRKWDPNEMSEDCLYINVYTSKWCMDNGGCPVILFLHGGQYIFGGSDLLNESTLVENFANNERKVIFTSINFRLGSLGYFSLNGRLNLSMDTNVALFDVLKSLEWINKEIDIFGGNSGNVAIMGHSAGATAAAYVYTSPRSKGLIHKMIFLGGPIVYPYFKNSNEDYSRRVSILTNCSNNVTNWNSKNDVEIVLYCLRNINGTDIVKYQRMVDEYGYRIYGPISDIGKDSFMIKPWGELIKKRPKIPILVGGTKYEIQEGNNALQILPNNSMVVDIDKLKILCQTYIYLYTMKDYDKVIEKCIEKYKVSIDQTRSISDDALFFKTNYELCDEAAKNGGKAFLYQFNYDKIGDARKRYNIPLPEPNHGFDLIYITGEKKNNFRDIDYKIQSMYSKMFVNFIKNNDPSDKDISFDEYNEKKRNYFVFDFDNEKNLSLIGMKNGYHKGDIDFWLYDIYKITENVSPKEDESDWVRLSPTYFGLVTGSDINNFTYPENYWNSNREYLDKLEYPINFSSSNIGKCDDLLIANTSYGYVYGAKIITNNNEKYAFLGIPYGLVMKNRFKASEPPKKWREIKNLTYYDDSCFVKSYKSTKNSTKMSEECLRLNIITTEYCLMHGKCPVLVIISGGEFNFMNRNIYNGNKTIGDLFYQDKKNIVLVEGNYRKGIIGNLNLNSNYYNLSMHRNVGLHDIHDILKWVHNEISSFGGNSRDVTLMGLGDGAICGSILLYSEKDKNFFHKLILIPLSYDYIWNKKNNNENISREIAISVGCANTTTNWNSYDNIEYTIKCLRSVDIVKLMKSEKKLENEGYYDKALPFIDFGNNSFFQYSLNETVMKKINIPILMIGYLIKNETSDDSIFCKFYINYITFNNNSLINSLNLSIPAPIYNTIWRDENIGLFLTGKNECLKNFNFTRGSFIYHSNFLTLNPNLYNILSLKNESTFFIESIFSIEKNSNTRTDPIVDVTFQKSLINFIKTGSLELKDEESVEDDIITYPENDNISLEVKFNGEIIYQQTLVKEDDGTFKKYLYKNLIENDEDEMIIHEEVGKKLIGITIFLPQNSYLNETNDLLLKNNFNTNINFNISLLIIIFYCTIIIYIIIDNFLIREISNGKILGTKQYSSNGKIYGYAFRGIPYGLPPIGSLRFKAPLEPKNWSNIKDCTTFKKMCPFSSHFINITYNSEEMSEDCLYLNVYTSKKCLINNDCPVVLYIYGGKYVTGSVKNFNETTLIENFANNKRGIVFVNFNFRSGILGYLVLNQKFNLSMDSNVALHDTISALKWIKKNIISFGGDKNHVTLMGHSSGGVMTSYLYASPRTDGLIHKVIIMSAPHFHVYFKNANEFFGRQTAILAGCANIFTNWNSIGEIEKILDCLRKLDISELSKYDRKVQYNCWQYMGPSSDYGPYSVMQYNWEELSKNKRNIPILIGNGMYELQNGMYLLNSNGSVDINKLKLYCHIFFMYFKFDNPQKFIEECVEEYKNDKLRTIEIADELGIFLSNIILSVDGTKRGSNVFLYQFSYKKEGEAITKQEFILTPNHVSELIYVIGLNKNNFKYKDYKIQESYSRMFTNFIKYSNPSDNEIVFEKFNPKKNNYYHIDFNDNGDIISEMKNNYNEKAINFWLEKIPNKVGSYTPRTSEEEFIKILPIQNEIDKQYIIDNFLHIRKTNYGFVKGKKIVTSTNKTGYGFYSIPYASPPIGERRFKAPLPPKKWNNIRNSTEFDKSCIWNSARTTRIPNNNMLSEDCLFINIFSGENCLIKGNCSVLLYLHGGKYTYGDSNSLNSEMMIENFVSRDIVVCTINFRLGFLGFSIFNYNLHNLTMNSNVALFDILESLKWINSEIKYFGGNNSDVTVMGHSSGGVINNFLYYSKRTNNLIHKHIIMSGPVKYGHFQDGNQMYSRKIAITCGCAYNTTNWNSTSDVEGVLKCLRSIDAKKIVNSQKFVEETGIDIFSPTFDKGINSFLQFDIDYLIKTKPKRELLIGNTLYEFVEGENCFKTNSKKIIKDNLLILCKYLCSLFDFTNNTLAIDACMMEYGNEYYKVLDMTSDVNVFLGNLRQCYENYNNDIDAYLYQFNYDNVNETLDTHYKWLPQHASDIVYITGQHRETFSKVDYIVQEKYSRMFANFIKNSTPSDSEIIFDKFDPTKNNYYIVDFDKNGTMIGGMENNYRKDAVKFWNEKLVNIVGHFESTLHEDKLLKIYPDVVTLTSNVVLKNFTYPKSYYNNNSTKNISSNNNDLKNSPENATDTTFYIIGFMGLFMALIYILIKNCKRPSPYSYQGKIKDLYLSSIQVRKINDSELFVYYNNKSMIIKVEKSSNHNATSFYPKILSIPISRYDNQKQLENRLNPVDIITIVGVGLVIFLIIVVCNFKS</sequence>
<comment type="similarity">
    <text evidence="1">Belongs to the type-B carboxylesterase/lipase family.</text>
</comment>
<dbReference type="AlphaFoldDB" id="A0AAF5CYE8"/>
<evidence type="ECO:0000256" key="4">
    <source>
        <dbReference type="SAM" id="Phobius"/>
    </source>
</evidence>
<evidence type="ECO:0000256" key="3">
    <source>
        <dbReference type="ARBA" id="ARBA00022801"/>
    </source>
</evidence>
<feature type="transmembrane region" description="Helical" evidence="4">
    <location>
        <begin position="2443"/>
        <end position="2461"/>
    </location>
</feature>
<dbReference type="PANTHER" id="PTHR45580">
    <property type="entry name" value="PROTEIN CBG05369"/>
    <property type="match status" value="1"/>
</dbReference>
<evidence type="ECO:0000256" key="1">
    <source>
        <dbReference type="ARBA" id="ARBA00005964"/>
    </source>
</evidence>
<dbReference type="InterPro" id="IPR019826">
    <property type="entry name" value="Carboxylesterase_B_AS"/>
</dbReference>
<keyword evidence="2" id="KW-0719">Serine esterase</keyword>
<feature type="domain" description="Carboxylesterase type B" evidence="5">
    <location>
        <begin position="1206"/>
        <end position="1718"/>
    </location>
</feature>
<dbReference type="Gene3D" id="3.40.50.1820">
    <property type="entry name" value="alpha/beta hydrolase"/>
    <property type="match status" value="4"/>
</dbReference>
<protein>
    <recommendedName>
        <fullName evidence="5">Carboxylesterase type B domain-containing protein</fullName>
    </recommendedName>
</protein>
<dbReference type="PANTHER" id="PTHR45580:SF4">
    <property type="entry name" value="CARBOXYLIC ESTER HYDROLASE"/>
    <property type="match status" value="1"/>
</dbReference>
<dbReference type="InterPro" id="IPR029058">
    <property type="entry name" value="AB_hydrolase_fold"/>
</dbReference>
<dbReference type="Proteomes" id="UP000035681">
    <property type="component" value="Unplaced"/>
</dbReference>